<feature type="region of interest" description="Disordered" evidence="1">
    <location>
        <begin position="129"/>
        <end position="193"/>
    </location>
</feature>
<sequence length="193" mass="21672">DTAGISRRGLMSYRVETRSRIMAIDFSGSDVGRSLNNRRCSSSRSPGDRLLSDSHHGGLMCWPRQVSKSKRDLEAWGDTNNEKNNLSARAMQLSIYGSMVIHTLDNKLNFVFKLFQVEKSHLRRPAVSVKSEGSTTLRKKFLLPPHGSEPNVPLPPPQLPPRRHGLSDDSDSEDDEHVVRIDSPSRLSFQHVS</sequence>
<dbReference type="AlphaFoldDB" id="S8C0Q7"/>
<keyword evidence="3" id="KW-1185">Reference proteome</keyword>
<evidence type="ECO:0000313" key="2">
    <source>
        <dbReference type="EMBL" id="EPS60365.1"/>
    </source>
</evidence>
<evidence type="ECO:0000256" key="1">
    <source>
        <dbReference type="SAM" id="MobiDB-lite"/>
    </source>
</evidence>
<feature type="non-terminal residue" evidence="2">
    <location>
        <position position="1"/>
    </location>
</feature>
<gene>
    <name evidence="2" type="ORF">M569_14438</name>
</gene>
<reference evidence="2 3" key="1">
    <citation type="journal article" date="2013" name="BMC Genomics">
        <title>The miniature genome of a carnivorous plant Genlisea aurea contains a low number of genes and short non-coding sequences.</title>
        <authorList>
            <person name="Leushkin E.V."/>
            <person name="Sutormin R.A."/>
            <person name="Nabieva E.R."/>
            <person name="Penin A.A."/>
            <person name="Kondrashov A.S."/>
            <person name="Logacheva M.D."/>
        </authorList>
    </citation>
    <scope>NUCLEOTIDE SEQUENCE [LARGE SCALE GENOMIC DNA]</scope>
</reference>
<proteinExistence type="predicted"/>
<protein>
    <submittedName>
        <fullName evidence="2">Uncharacterized protein</fullName>
    </submittedName>
</protein>
<name>S8C0Q7_9LAMI</name>
<comment type="caution">
    <text evidence="2">The sequence shown here is derived from an EMBL/GenBank/DDBJ whole genome shotgun (WGS) entry which is preliminary data.</text>
</comment>
<accession>S8C0Q7</accession>
<dbReference type="EMBL" id="AUSU01007626">
    <property type="protein sequence ID" value="EPS60365.1"/>
    <property type="molecule type" value="Genomic_DNA"/>
</dbReference>
<dbReference type="Proteomes" id="UP000015453">
    <property type="component" value="Unassembled WGS sequence"/>
</dbReference>
<evidence type="ECO:0000313" key="3">
    <source>
        <dbReference type="Proteomes" id="UP000015453"/>
    </source>
</evidence>
<dbReference type="OrthoDB" id="1729743at2759"/>
<organism evidence="2 3">
    <name type="scientific">Genlisea aurea</name>
    <dbReference type="NCBI Taxonomy" id="192259"/>
    <lineage>
        <taxon>Eukaryota</taxon>
        <taxon>Viridiplantae</taxon>
        <taxon>Streptophyta</taxon>
        <taxon>Embryophyta</taxon>
        <taxon>Tracheophyta</taxon>
        <taxon>Spermatophyta</taxon>
        <taxon>Magnoliopsida</taxon>
        <taxon>eudicotyledons</taxon>
        <taxon>Gunneridae</taxon>
        <taxon>Pentapetalae</taxon>
        <taxon>asterids</taxon>
        <taxon>lamiids</taxon>
        <taxon>Lamiales</taxon>
        <taxon>Lentibulariaceae</taxon>
        <taxon>Genlisea</taxon>
    </lineage>
</organism>